<proteinExistence type="predicted"/>
<reference evidence="2" key="1">
    <citation type="journal article" date="2020" name="Stud. Mycol.">
        <title>101 Dothideomycetes genomes: a test case for predicting lifestyles and emergence of pathogens.</title>
        <authorList>
            <person name="Haridas S."/>
            <person name="Albert R."/>
            <person name="Binder M."/>
            <person name="Bloem J."/>
            <person name="Labutti K."/>
            <person name="Salamov A."/>
            <person name="Andreopoulos B."/>
            <person name="Baker S."/>
            <person name="Barry K."/>
            <person name="Bills G."/>
            <person name="Bluhm B."/>
            <person name="Cannon C."/>
            <person name="Castanera R."/>
            <person name="Culley D."/>
            <person name="Daum C."/>
            <person name="Ezra D."/>
            <person name="Gonzalez J."/>
            <person name="Henrissat B."/>
            <person name="Kuo A."/>
            <person name="Liang C."/>
            <person name="Lipzen A."/>
            <person name="Lutzoni F."/>
            <person name="Magnuson J."/>
            <person name="Mondo S."/>
            <person name="Nolan M."/>
            <person name="Ohm R."/>
            <person name="Pangilinan J."/>
            <person name="Park H.-J."/>
            <person name="Ramirez L."/>
            <person name="Alfaro M."/>
            <person name="Sun H."/>
            <person name="Tritt A."/>
            <person name="Yoshinaga Y."/>
            <person name="Zwiers L.-H."/>
            <person name="Turgeon B."/>
            <person name="Goodwin S."/>
            <person name="Spatafora J."/>
            <person name="Crous P."/>
            <person name="Grigoriev I."/>
        </authorList>
    </citation>
    <scope>NUCLEOTIDE SEQUENCE</scope>
    <source>
        <strain evidence="2">CBS 119687</strain>
    </source>
</reference>
<feature type="compositionally biased region" description="Polar residues" evidence="1">
    <location>
        <begin position="89"/>
        <end position="99"/>
    </location>
</feature>
<protein>
    <submittedName>
        <fullName evidence="2">Uncharacterized protein</fullName>
    </submittedName>
</protein>
<dbReference type="EMBL" id="ML977515">
    <property type="protein sequence ID" value="KAF2125717.1"/>
    <property type="molecule type" value="Genomic_DNA"/>
</dbReference>
<feature type="region of interest" description="Disordered" evidence="1">
    <location>
        <begin position="1"/>
        <end position="183"/>
    </location>
</feature>
<dbReference type="OrthoDB" id="3801471at2759"/>
<evidence type="ECO:0000313" key="2">
    <source>
        <dbReference type="EMBL" id="KAF2125717.1"/>
    </source>
</evidence>
<gene>
    <name evidence="2" type="ORF">P153DRAFT_360054</name>
</gene>
<dbReference type="Proteomes" id="UP000799771">
    <property type="component" value="Unassembled WGS sequence"/>
</dbReference>
<dbReference type="GeneID" id="54407332"/>
<organism evidence="2 3">
    <name type="scientific">Dothidotthia symphoricarpi CBS 119687</name>
    <dbReference type="NCBI Taxonomy" id="1392245"/>
    <lineage>
        <taxon>Eukaryota</taxon>
        <taxon>Fungi</taxon>
        <taxon>Dikarya</taxon>
        <taxon>Ascomycota</taxon>
        <taxon>Pezizomycotina</taxon>
        <taxon>Dothideomycetes</taxon>
        <taxon>Pleosporomycetidae</taxon>
        <taxon>Pleosporales</taxon>
        <taxon>Dothidotthiaceae</taxon>
        <taxon>Dothidotthia</taxon>
    </lineage>
</organism>
<feature type="compositionally biased region" description="Basic residues" evidence="1">
    <location>
        <begin position="114"/>
        <end position="123"/>
    </location>
</feature>
<feature type="compositionally biased region" description="Basic and acidic residues" evidence="1">
    <location>
        <begin position="37"/>
        <end position="46"/>
    </location>
</feature>
<dbReference type="AlphaFoldDB" id="A0A6A6A479"/>
<evidence type="ECO:0000256" key="1">
    <source>
        <dbReference type="SAM" id="MobiDB-lite"/>
    </source>
</evidence>
<sequence length="295" mass="32778">MSTHFRPRTVASLSPVRPPTSYSTRSTVRAVTPSPDSLKETLKRGFADQGTPAPESDTPPPPMSENGDSAARNDQELFAIYVEHAENDNFPTYPTSPSLQRGGVKLGRTSPQKSRSRSPRKRPSSTPSHLPSHRDSSALEELSCPDTPSPVTREQQRLAYAPLQISTTAQNEMKRTEPLRKTRSKPLLSKTHMETRHHAPQPCKPITINSLEQHMSVSRQSNITHVSVASKRTVFLTLGRDEMERKKALVETDEGPFARAVDMQDLEERRVRVGEGQDLYKKKSRKGCGGGCSIM</sequence>
<feature type="compositionally biased region" description="Polar residues" evidence="1">
    <location>
        <begin position="20"/>
        <end position="29"/>
    </location>
</feature>
<keyword evidence="3" id="KW-1185">Reference proteome</keyword>
<name>A0A6A6A479_9PLEO</name>
<accession>A0A6A6A479</accession>
<dbReference type="RefSeq" id="XP_033520109.1">
    <property type="nucleotide sequence ID" value="XM_033666900.1"/>
</dbReference>
<evidence type="ECO:0000313" key="3">
    <source>
        <dbReference type="Proteomes" id="UP000799771"/>
    </source>
</evidence>